<comment type="caution">
    <text evidence="1">The sequence shown here is derived from an EMBL/GenBank/DDBJ whole genome shotgun (WGS) entry which is preliminary data.</text>
</comment>
<dbReference type="EMBL" id="BLAF01000011">
    <property type="protein sequence ID" value="GES19295.1"/>
    <property type="molecule type" value="Genomic_DNA"/>
</dbReference>
<dbReference type="AlphaFoldDB" id="A0A5M3XC97"/>
<evidence type="ECO:0000313" key="2">
    <source>
        <dbReference type="Proteomes" id="UP000377595"/>
    </source>
</evidence>
<gene>
    <name evidence="1" type="ORF">Aple_021910</name>
</gene>
<dbReference type="Proteomes" id="UP000377595">
    <property type="component" value="Unassembled WGS sequence"/>
</dbReference>
<keyword evidence="2" id="KW-1185">Reference proteome</keyword>
<evidence type="ECO:0008006" key="3">
    <source>
        <dbReference type="Google" id="ProtNLM"/>
    </source>
</evidence>
<name>A0A5M3XC97_9ACTN</name>
<organism evidence="1 2">
    <name type="scientific">Acrocarpospora pleiomorpha</name>
    <dbReference type="NCBI Taxonomy" id="90975"/>
    <lineage>
        <taxon>Bacteria</taxon>
        <taxon>Bacillati</taxon>
        <taxon>Actinomycetota</taxon>
        <taxon>Actinomycetes</taxon>
        <taxon>Streptosporangiales</taxon>
        <taxon>Streptosporangiaceae</taxon>
        <taxon>Acrocarpospora</taxon>
    </lineage>
</organism>
<protein>
    <recommendedName>
        <fullName evidence="3">Tyr recombinase domain-containing protein</fullName>
    </recommendedName>
</protein>
<dbReference type="RefSeq" id="WP_246264353.1">
    <property type="nucleotide sequence ID" value="NZ_BAAAHM010000007.1"/>
</dbReference>
<sequence length="65" mass="7481">MIYYAGLRPEEVVNLRRRNVTLPELVFNEETGKMEEPPDDWGELHFAKAAPYAGCEWTDDGAPRE</sequence>
<proteinExistence type="predicted"/>
<reference evidence="1 2" key="1">
    <citation type="submission" date="2019-10" db="EMBL/GenBank/DDBJ databases">
        <title>Whole genome shotgun sequence of Acrocarpospora pleiomorpha NBRC 16267.</title>
        <authorList>
            <person name="Ichikawa N."/>
            <person name="Kimura A."/>
            <person name="Kitahashi Y."/>
            <person name="Komaki H."/>
            <person name="Oguchi A."/>
        </authorList>
    </citation>
    <scope>NUCLEOTIDE SEQUENCE [LARGE SCALE GENOMIC DNA]</scope>
    <source>
        <strain evidence="1 2">NBRC 16267</strain>
    </source>
</reference>
<evidence type="ECO:0000313" key="1">
    <source>
        <dbReference type="EMBL" id="GES19295.1"/>
    </source>
</evidence>
<accession>A0A5M3XC97</accession>